<dbReference type="OrthoDB" id="372052at2157"/>
<dbReference type="STRING" id="387631.Asulf_02236"/>
<dbReference type="PANTHER" id="PTHR12196">
    <property type="entry name" value="DOMAIN OF UNKNOWN FUNCTION 71 DUF71 -CONTAINING PROTEIN"/>
    <property type="match status" value="1"/>
</dbReference>
<dbReference type="InterPro" id="IPR030662">
    <property type="entry name" value="DPH6/MJ0570"/>
</dbReference>
<reference evidence="2 3" key="1">
    <citation type="journal article" date="2013" name="Genome Announc.">
        <title>Complete Genome Sequence of the Thermophilic and Facultatively Chemolithoautotrophic Sulfate Reducer Archaeoglobus sulfaticallidus Strain PM70-1T.</title>
        <authorList>
            <person name="Stokke R."/>
            <person name="Hocking W.P."/>
            <person name="Steinsbu B.O."/>
            <person name="Steen I.H."/>
        </authorList>
    </citation>
    <scope>NUCLEOTIDE SEQUENCE [LARGE SCALE GENOMIC DNA]</scope>
    <source>
        <strain evidence="2">PM70-1</strain>
    </source>
</reference>
<name>N0BEW4_9EURY</name>
<gene>
    <name evidence="2" type="ORF">Asulf_02236</name>
</gene>
<dbReference type="SUPFAM" id="SSF52402">
    <property type="entry name" value="Adenine nucleotide alpha hydrolases-like"/>
    <property type="match status" value="1"/>
</dbReference>
<dbReference type="HOGENOM" id="CLU_010289_1_0_2"/>
<proteinExistence type="predicted"/>
<dbReference type="EMBL" id="CP005290">
    <property type="protein sequence ID" value="AGK62189.1"/>
    <property type="molecule type" value="Genomic_DNA"/>
</dbReference>
<evidence type="ECO:0000313" key="3">
    <source>
        <dbReference type="Proteomes" id="UP000013307"/>
    </source>
</evidence>
<dbReference type="CDD" id="cd01994">
    <property type="entry name" value="AANH_PF0828-like"/>
    <property type="match status" value="1"/>
</dbReference>
<protein>
    <submittedName>
        <fullName evidence="2">Putative ATPases of PP-loop superfamily</fullName>
    </submittedName>
</protein>
<dbReference type="RefSeq" id="WP_015591785.1">
    <property type="nucleotide sequence ID" value="NC_021169.1"/>
</dbReference>
<dbReference type="eggNOG" id="arCOG00036">
    <property type="taxonomic scope" value="Archaea"/>
</dbReference>
<accession>N0BEW4</accession>
<keyword evidence="3" id="KW-1185">Reference proteome</keyword>
<dbReference type="InterPro" id="IPR002761">
    <property type="entry name" value="Diphthami_syn_dom"/>
</dbReference>
<dbReference type="KEGG" id="ast:Asulf_02236"/>
<dbReference type="NCBIfam" id="TIGR00290">
    <property type="entry name" value="MJ0570_dom"/>
    <property type="match status" value="1"/>
</dbReference>
<dbReference type="GO" id="GO:0017178">
    <property type="term" value="F:diphthine-ammonia ligase activity"/>
    <property type="evidence" value="ECO:0007669"/>
    <property type="project" value="TreeGrafter"/>
</dbReference>
<evidence type="ECO:0000259" key="1">
    <source>
        <dbReference type="Pfam" id="PF01902"/>
    </source>
</evidence>
<organism evidence="2 3">
    <name type="scientific">Archaeoglobus sulfaticallidus PM70-1</name>
    <dbReference type="NCBI Taxonomy" id="387631"/>
    <lineage>
        <taxon>Archaea</taxon>
        <taxon>Methanobacteriati</taxon>
        <taxon>Methanobacteriota</taxon>
        <taxon>Archaeoglobi</taxon>
        <taxon>Archaeoglobales</taxon>
        <taxon>Archaeoglobaceae</taxon>
        <taxon>Archaeoglobus</taxon>
    </lineage>
</organism>
<dbReference type="Proteomes" id="UP000013307">
    <property type="component" value="Chromosome"/>
</dbReference>
<feature type="domain" description="Diphthamide synthase" evidence="1">
    <location>
        <begin position="3"/>
        <end position="206"/>
    </location>
</feature>
<dbReference type="GO" id="GO:0017183">
    <property type="term" value="P:protein histidyl modification to diphthamide"/>
    <property type="evidence" value="ECO:0007669"/>
    <property type="project" value="TreeGrafter"/>
</dbReference>
<dbReference type="GeneID" id="15393868"/>
<dbReference type="Gene3D" id="3.90.1490.10">
    <property type="entry name" value="putative n-type atp pyrophosphatase, domain 2"/>
    <property type="match status" value="1"/>
</dbReference>
<dbReference type="AlphaFoldDB" id="N0BEW4"/>
<sequence length="208" mass="23959">MIVAMWSGGKDSCLAVHRMLRNGNEVSKLICMLDEDNQSRAHGFYKIALERQLKALQIDGVFGNSSWEGYKSEFKRLMNGLKAEKVVFGDIFLEEHRVWLEQVCDEVNVEPVFPLWKEDTEKLAREFLSEGYTAYIVSVRKDLGLDEYLGRKFSDEIIDELMSLGVDPCGELGEFHTFVTDGPMFVKPVEFEFGNVVEREKYKQIQIL</sequence>
<evidence type="ECO:0000313" key="2">
    <source>
        <dbReference type="EMBL" id="AGK62189.1"/>
    </source>
</evidence>
<dbReference type="InterPro" id="IPR014729">
    <property type="entry name" value="Rossmann-like_a/b/a_fold"/>
</dbReference>
<dbReference type="PANTHER" id="PTHR12196:SF2">
    <property type="entry name" value="DIPHTHINE--AMMONIA LIGASE"/>
    <property type="match status" value="1"/>
</dbReference>
<dbReference type="Gene3D" id="3.40.50.620">
    <property type="entry name" value="HUPs"/>
    <property type="match status" value="1"/>
</dbReference>
<dbReference type="Pfam" id="PF01902">
    <property type="entry name" value="Diphthami_syn_2"/>
    <property type="match status" value="1"/>
</dbReference>